<proteinExistence type="predicted"/>
<evidence type="ECO:0000313" key="2">
    <source>
        <dbReference type="Proteomes" id="UP000325313"/>
    </source>
</evidence>
<sequence>MLQRIKNSFMEKLVSIFLSQMHQNPGPRTPLFQFLFYGPRQLDNGFKNLDEVESRIVRDRVIILPYQ</sequence>
<reference evidence="1 2" key="1">
    <citation type="submission" date="2019-05" db="EMBL/GenBank/DDBJ databases">
        <title>Emergence of the Ug99 lineage of the wheat stem rust pathogen through somatic hybridization.</title>
        <authorList>
            <person name="Li F."/>
            <person name="Upadhyaya N.M."/>
            <person name="Sperschneider J."/>
            <person name="Matny O."/>
            <person name="Nguyen-Phuc H."/>
            <person name="Mago R."/>
            <person name="Raley C."/>
            <person name="Miller M.E."/>
            <person name="Silverstein K.A.T."/>
            <person name="Henningsen E."/>
            <person name="Hirsch C.D."/>
            <person name="Visser B."/>
            <person name="Pretorius Z.A."/>
            <person name="Steffenson B.J."/>
            <person name="Schwessinger B."/>
            <person name="Dodds P.N."/>
            <person name="Figueroa M."/>
        </authorList>
    </citation>
    <scope>NUCLEOTIDE SEQUENCE [LARGE SCALE GENOMIC DNA]</scope>
    <source>
        <strain evidence="1 2">Ug99</strain>
    </source>
</reference>
<comment type="caution">
    <text evidence="1">The sequence shown here is derived from an EMBL/GenBank/DDBJ whole genome shotgun (WGS) entry which is preliminary data.</text>
</comment>
<organism evidence="1 2">
    <name type="scientific">Puccinia graminis f. sp. tritici</name>
    <dbReference type="NCBI Taxonomy" id="56615"/>
    <lineage>
        <taxon>Eukaryota</taxon>
        <taxon>Fungi</taxon>
        <taxon>Dikarya</taxon>
        <taxon>Basidiomycota</taxon>
        <taxon>Pucciniomycotina</taxon>
        <taxon>Pucciniomycetes</taxon>
        <taxon>Pucciniales</taxon>
        <taxon>Pucciniaceae</taxon>
        <taxon>Puccinia</taxon>
    </lineage>
</organism>
<protein>
    <submittedName>
        <fullName evidence="1">Uncharacterized protein</fullName>
    </submittedName>
</protein>
<dbReference type="EMBL" id="VDEP01000438">
    <property type="protein sequence ID" value="KAA1083583.1"/>
    <property type="molecule type" value="Genomic_DNA"/>
</dbReference>
<dbReference type="AlphaFoldDB" id="A0A5B0N4V0"/>
<evidence type="ECO:0000313" key="1">
    <source>
        <dbReference type="EMBL" id="KAA1083583.1"/>
    </source>
</evidence>
<dbReference type="Proteomes" id="UP000325313">
    <property type="component" value="Unassembled WGS sequence"/>
</dbReference>
<name>A0A5B0N4V0_PUCGR</name>
<accession>A0A5B0N4V0</accession>
<gene>
    <name evidence="1" type="ORF">PGTUg99_036453</name>
</gene>